<sequence length="369" mass="39505">MRMAYDATSLLGPRTGVGLMATRLLEGLAESSDVDVVAFANSWRGRGELRSLTPAGVTVVDRPLPARPAHFAWRHSGFPPVEWLTGRVDLVHGPNFLVPPSRHAARIMTVHDLTAVHHPEMCTPHTRTYPAAIRRALAQGAFVHTVSEFVRREVLDVFDADPAQVTAVANGVDAIPEADPAIGPRLAGGRDYILAIGTIEPRKGFPTLIRAFDALAAANPTLRLVIAGPNGWGQAEFDHAIEQATHRHRIVRLGMVDEAHRASLLRGARVLAFPSRYEGFGLPPLEAMGAGTPVVATRAGAIPEVCADAAELVDVDDADALAGALDRVIHDEALREQLVARGRARAGAFTWPAHVSGVLAMYRRAAVAS</sequence>
<name>A0A6J7IAJ9_9ZZZZ</name>
<dbReference type="GO" id="GO:0016757">
    <property type="term" value="F:glycosyltransferase activity"/>
    <property type="evidence" value="ECO:0007669"/>
    <property type="project" value="InterPro"/>
</dbReference>
<evidence type="ECO:0000313" key="6">
    <source>
        <dbReference type="EMBL" id="CAB4928148.1"/>
    </source>
</evidence>
<evidence type="ECO:0000259" key="2">
    <source>
        <dbReference type="Pfam" id="PF00534"/>
    </source>
</evidence>
<keyword evidence="1" id="KW-0808">Transferase</keyword>
<evidence type="ECO:0000256" key="1">
    <source>
        <dbReference type="ARBA" id="ARBA00022679"/>
    </source>
</evidence>
<dbReference type="InterPro" id="IPR001296">
    <property type="entry name" value="Glyco_trans_1"/>
</dbReference>
<accession>A0A6J7IAJ9</accession>
<evidence type="ECO:0000313" key="4">
    <source>
        <dbReference type="EMBL" id="CAB4777410.1"/>
    </source>
</evidence>
<organism evidence="6">
    <name type="scientific">freshwater metagenome</name>
    <dbReference type="NCBI Taxonomy" id="449393"/>
    <lineage>
        <taxon>unclassified sequences</taxon>
        <taxon>metagenomes</taxon>
        <taxon>ecological metagenomes</taxon>
    </lineage>
</organism>
<dbReference type="Pfam" id="PF13439">
    <property type="entry name" value="Glyco_transf_4"/>
    <property type="match status" value="1"/>
</dbReference>
<evidence type="ECO:0000313" key="5">
    <source>
        <dbReference type="EMBL" id="CAB4832855.1"/>
    </source>
</evidence>
<proteinExistence type="predicted"/>
<dbReference type="CDD" id="cd03809">
    <property type="entry name" value="GT4_MtfB-like"/>
    <property type="match status" value="1"/>
</dbReference>
<dbReference type="EMBL" id="CAFBMH010000125">
    <property type="protein sequence ID" value="CAB4928148.1"/>
    <property type="molecule type" value="Genomic_DNA"/>
</dbReference>
<reference evidence="6" key="1">
    <citation type="submission" date="2020-05" db="EMBL/GenBank/DDBJ databases">
        <authorList>
            <person name="Chiriac C."/>
            <person name="Salcher M."/>
            <person name="Ghai R."/>
            <person name="Kavagutti S V."/>
        </authorList>
    </citation>
    <scope>NUCLEOTIDE SEQUENCE</scope>
</reference>
<feature type="domain" description="Glycosyltransferase subfamily 4-like N-terminal" evidence="3">
    <location>
        <begin position="16"/>
        <end position="173"/>
    </location>
</feature>
<protein>
    <submittedName>
        <fullName evidence="6">Unannotated protein</fullName>
    </submittedName>
</protein>
<dbReference type="AlphaFoldDB" id="A0A6J7IAJ9"/>
<dbReference type="EMBL" id="CAFABA010000070">
    <property type="protein sequence ID" value="CAB4832855.1"/>
    <property type="molecule type" value="Genomic_DNA"/>
</dbReference>
<dbReference type="GO" id="GO:0009103">
    <property type="term" value="P:lipopolysaccharide biosynthetic process"/>
    <property type="evidence" value="ECO:0007669"/>
    <property type="project" value="TreeGrafter"/>
</dbReference>
<dbReference type="InterPro" id="IPR028098">
    <property type="entry name" value="Glyco_trans_4-like_N"/>
</dbReference>
<dbReference type="Gene3D" id="3.40.50.2000">
    <property type="entry name" value="Glycogen Phosphorylase B"/>
    <property type="match status" value="2"/>
</dbReference>
<dbReference type="PANTHER" id="PTHR46401:SF2">
    <property type="entry name" value="GLYCOSYLTRANSFERASE WBBK-RELATED"/>
    <property type="match status" value="1"/>
</dbReference>
<dbReference type="Pfam" id="PF00534">
    <property type="entry name" value="Glycos_transf_1"/>
    <property type="match status" value="1"/>
</dbReference>
<dbReference type="SUPFAM" id="SSF53756">
    <property type="entry name" value="UDP-Glycosyltransferase/glycogen phosphorylase"/>
    <property type="match status" value="1"/>
</dbReference>
<dbReference type="PANTHER" id="PTHR46401">
    <property type="entry name" value="GLYCOSYLTRANSFERASE WBBK-RELATED"/>
    <property type="match status" value="1"/>
</dbReference>
<feature type="domain" description="Glycosyl transferase family 1" evidence="2">
    <location>
        <begin position="188"/>
        <end position="344"/>
    </location>
</feature>
<dbReference type="EMBL" id="CAEZYR010000251">
    <property type="protein sequence ID" value="CAB4777410.1"/>
    <property type="molecule type" value="Genomic_DNA"/>
</dbReference>
<evidence type="ECO:0000259" key="3">
    <source>
        <dbReference type="Pfam" id="PF13439"/>
    </source>
</evidence>
<gene>
    <name evidence="4" type="ORF">UFOPK2754_03457</name>
    <name evidence="5" type="ORF">UFOPK3139_01717</name>
    <name evidence="6" type="ORF">UFOPK3543_02494</name>
</gene>